<evidence type="ECO:0000256" key="1">
    <source>
        <dbReference type="ARBA" id="ARBA00001298"/>
    </source>
</evidence>
<dbReference type="InterPro" id="IPR011051">
    <property type="entry name" value="RmlC_Cupin_sf"/>
</dbReference>
<dbReference type="Proteomes" id="UP000012128">
    <property type="component" value="Unassembled WGS sequence"/>
</dbReference>
<accession>M6GZT3</accession>
<evidence type="ECO:0000313" key="9">
    <source>
        <dbReference type="Proteomes" id="UP000012128"/>
    </source>
</evidence>
<evidence type="ECO:0000256" key="7">
    <source>
        <dbReference type="ARBA" id="ARBA00033311"/>
    </source>
</evidence>
<evidence type="ECO:0000256" key="5">
    <source>
        <dbReference type="ARBA" id="ARBA00029758"/>
    </source>
</evidence>
<evidence type="ECO:0000256" key="2">
    <source>
        <dbReference type="ARBA" id="ARBA00001997"/>
    </source>
</evidence>
<dbReference type="InterPro" id="IPR000888">
    <property type="entry name" value="RmlC-like"/>
</dbReference>
<comment type="function">
    <text evidence="2">Catalyzes the epimerization of the C3' and C5'positions of dTDP-6-deoxy-D-xylo-4-hexulose, forming dTDP-6-deoxy-L-lyxo-4-hexulose.</text>
</comment>
<proteinExistence type="predicted"/>
<organism evidence="8 9">
    <name type="scientific">Leptospira interrogans str. 2006001854</name>
    <dbReference type="NCBI Taxonomy" id="1001590"/>
    <lineage>
        <taxon>Bacteria</taxon>
        <taxon>Pseudomonadati</taxon>
        <taxon>Spirochaetota</taxon>
        <taxon>Spirochaetia</taxon>
        <taxon>Leptospirales</taxon>
        <taxon>Leptospiraceae</taxon>
        <taxon>Leptospira</taxon>
    </lineage>
</organism>
<gene>
    <name evidence="8" type="ORF">LEP1GSC037_0101</name>
</gene>
<comment type="catalytic activity">
    <reaction evidence="1">
        <text>dTDP-4-dehydro-6-deoxy-alpha-D-glucose = dTDP-4-dehydro-beta-L-rhamnose</text>
        <dbReference type="Rhea" id="RHEA:16969"/>
        <dbReference type="ChEBI" id="CHEBI:57649"/>
        <dbReference type="ChEBI" id="CHEBI:62830"/>
        <dbReference type="EC" id="5.1.3.13"/>
    </reaction>
</comment>
<reference evidence="8 9" key="1">
    <citation type="submission" date="2013-01" db="EMBL/GenBank/DDBJ databases">
        <authorList>
            <person name="Harkins D.M."/>
            <person name="Durkin A.S."/>
            <person name="Brinkac L.M."/>
            <person name="Haft D.H."/>
            <person name="Selengut J.D."/>
            <person name="Sanka R."/>
            <person name="DePew J."/>
            <person name="Purushe J."/>
            <person name="Hospenthal D.R."/>
            <person name="Murray C.K."/>
            <person name="Pimentel G."/>
            <person name="Wasfy M."/>
            <person name="Parker T."/>
            <person name="Miller R.S."/>
            <person name="Vinetz J.M."/>
            <person name="Sutton G.G."/>
            <person name="Nierman W.C."/>
            <person name="Fouts D.E."/>
        </authorList>
    </citation>
    <scope>NUCLEOTIDE SEQUENCE [LARGE SCALE GENOMIC DNA]</scope>
    <source>
        <strain evidence="8 9">2006001854</strain>
    </source>
</reference>
<sequence>KKFQIEGPVLIEPKVFGDERGFFLETFKASIFVKRKTIPFLILP</sequence>
<dbReference type="AlphaFoldDB" id="M6GZT3"/>
<feature type="non-terminal residue" evidence="8">
    <location>
        <position position="1"/>
    </location>
</feature>
<evidence type="ECO:0000256" key="6">
    <source>
        <dbReference type="ARBA" id="ARBA00031424"/>
    </source>
</evidence>
<evidence type="ECO:0000256" key="3">
    <source>
        <dbReference type="ARBA" id="ARBA00012098"/>
    </source>
</evidence>
<name>M6GZT3_LEPIR</name>
<dbReference type="SUPFAM" id="SSF51182">
    <property type="entry name" value="RmlC-like cupins"/>
    <property type="match status" value="1"/>
</dbReference>
<protein>
    <recommendedName>
        <fullName evidence="4">dTDP-4-dehydrorhamnose 3,5-epimerase</fullName>
        <ecNumber evidence="3">5.1.3.13</ecNumber>
    </recommendedName>
    <alternativeName>
        <fullName evidence="6">Thymidine diphospho-4-keto-rhamnose 3,5-epimerase</fullName>
    </alternativeName>
    <alternativeName>
        <fullName evidence="5">dTDP-4-keto-6-deoxyglucose 3,5-epimerase</fullName>
    </alternativeName>
    <alternativeName>
        <fullName evidence="7">dTDP-6-deoxy-D-xylo-4-hexulose 3,5-epimerase</fullName>
    </alternativeName>
</protein>
<dbReference type="Gene3D" id="2.60.120.10">
    <property type="entry name" value="Jelly Rolls"/>
    <property type="match status" value="1"/>
</dbReference>
<dbReference type="EC" id="5.1.3.13" evidence="3"/>
<dbReference type="InterPro" id="IPR014710">
    <property type="entry name" value="RmlC-like_jellyroll"/>
</dbReference>
<evidence type="ECO:0000313" key="8">
    <source>
        <dbReference type="EMBL" id="EMM84436.1"/>
    </source>
</evidence>
<evidence type="ECO:0000256" key="4">
    <source>
        <dbReference type="ARBA" id="ARBA00019595"/>
    </source>
</evidence>
<comment type="caution">
    <text evidence="8">The sequence shown here is derived from an EMBL/GenBank/DDBJ whole genome shotgun (WGS) entry which is preliminary data.</text>
</comment>
<dbReference type="Pfam" id="PF00908">
    <property type="entry name" value="dTDP_sugar_isom"/>
    <property type="match status" value="1"/>
</dbReference>
<dbReference type="EMBL" id="AFLW02000012">
    <property type="protein sequence ID" value="EMM84436.1"/>
    <property type="molecule type" value="Genomic_DNA"/>
</dbReference>
<dbReference type="GO" id="GO:0008830">
    <property type="term" value="F:dTDP-4-dehydrorhamnose 3,5-epimerase activity"/>
    <property type="evidence" value="ECO:0007669"/>
    <property type="project" value="UniProtKB-EC"/>
</dbReference>